<protein>
    <recommendedName>
        <fullName evidence="3">Amidohydrolase</fullName>
    </recommendedName>
</protein>
<dbReference type="HOGENOM" id="CLU_968458_0_0_2"/>
<evidence type="ECO:0000313" key="2">
    <source>
        <dbReference type="Proteomes" id="UP000005270"/>
    </source>
</evidence>
<dbReference type="Proteomes" id="UP000005270">
    <property type="component" value="Chromosome"/>
</dbReference>
<sequence length="289" mass="31516">MVAEMSLRTLIHGEVYYYGSKGVEKGFLFIDGSKIRDVGEELPPEYELSELVLRYEKPAIIVHGFSALVPGLEFPFRGLDPVQPPIDEVAVEKLVLASLSAAYANGVTLPILVDTPDCKVSSVISRHGLTATVISPKPCAKPGVYNILIEEDMLVYNDKVIGKWGEVVCDPRSIGDKCLILDTRREHSRSPQAWFSKSDNPGSLLRTLVQPYRVLGLDSGFVERGSLADLVVYDLSDPVLSLPLSKLSPVVVAMRGGPQVVFVGGEVAFEKGEHLLVQPPSILEYIASL</sequence>
<dbReference type="STRING" id="1184251.TCELL_0598"/>
<accession>I3TE35</accession>
<dbReference type="InterPro" id="IPR011059">
    <property type="entry name" value="Metal-dep_hydrolase_composite"/>
</dbReference>
<dbReference type="GO" id="GO:0016810">
    <property type="term" value="F:hydrolase activity, acting on carbon-nitrogen (but not peptide) bonds"/>
    <property type="evidence" value="ECO:0007669"/>
    <property type="project" value="InterPro"/>
</dbReference>
<dbReference type="AlphaFoldDB" id="I3TE35"/>
<dbReference type="KEGG" id="thg:TCELL_0598"/>
<proteinExistence type="predicted"/>
<evidence type="ECO:0000313" key="1">
    <source>
        <dbReference type="EMBL" id="AFK51023.1"/>
    </source>
</evidence>
<dbReference type="InParanoid" id="I3TE35"/>
<dbReference type="eggNOG" id="arCOG06083">
    <property type="taxonomic scope" value="Archaea"/>
</dbReference>
<gene>
    <name evidence="1" type="ordered locus">TCELL_0598</name>
</gene>
<keyword evidence="2" id="KW-1185">Reference proteome</keyword>
<reference evidence="1 2" key="1">
    <citation type="journal article" date="2012" name="J. Bacteriol.">
        <title>Complete genome sequence of the hyperthermophilic cellulolytic Crenarchaeon 'Thermogladius cellulolyticus' 1633.</title>
        <authorList>
            <person name="Mardanov A.V."/>
            <person name="Kochetkova T.V."/>
            <person name="Beletsky A.V."/>
            <person name="Bonch-Osmolovskaya E.A."/>
            <person name="Ravin N.V."/>
            <person name="Skryabin K.G."/>
        </authorList>
    </citation>
    <scope>NUCLEOTIDE SEQUENCE [LARGE SCALE GENOMIC DNA]</scope>
    <source>
        <strain evidence="2">DSM 22663 / VKM B-2946 / 1633</strain>
    </source>
</reference>
<dbReference type="EMBL" id="CP003531">
    <property type="protein sequence ID" value="AFK51023.1"/>
    <property type="molecule type" value="Genomic_DNA"/>
</dbReference>
<name>I3TE35_THEC1</name>
<evidence type="ECO:0008006" key="3">
    <source>
        <dbReference type="Google" id="ProtNLM"/>
    </source>
</evidence>
<dbReference type="SUPFAM" id="SSF51338">
    <property type="entry name" value="Composite domain of metallo-dependent hydrolases"/>
    <property type="match status" value="1"/>
</dbReference>
<organism evidence="1 2">
    <name type="scientific">Thermogladius calderae (strain DSM 22663 / VKM B-2946 / 1633)</name>
    <dbReference type="NCBI Taxonomy" id="1184251"/>
    <lineage>
        <taxon>Archaea</taxon>
        <taxon>Thermoproteota</taxon>
        <taxon>Thermoprotei</taxon>
        <taxon>Desulfurococcales</taxon>
        <taxon>Desulfurococcaceae</taxon>
        <taxon>Thermogladius</taxon>
    </lineage>
</organism>